<name>Q3IBI5_9BACT</name>
<evidence type="ECO:0000256" key="7">
    <source>
        <dbReference type="HAMAP-Rule" id="MF_00027"/>
    </source>
</evidence>
<dbReference type="GO" id="GO:0005524">
    <property type="term" value="F:ATP binding"/>
    <property type="evidence" value="ECO:0007669"/>
    <property type="project" value="UniProtKB-UniRule"/>
</dbReference>
<dbReference type="SUPFAM" id="SSF52317">
    <property type="entry name" value="Class I glutamine amidotransferase-like"/>
    <property type="match status" value="1"/>
</dbReference>
<dbReference type="Gene3D" id="3.40.50.300">
    <property type="entry name" value="P-loop containing nucleotide triphosphate hydrolases"/>
    <property type="match status" value="1"/>
</dbReference>
<comment type="cofactor">
    <cofactor evidence="1 7">
        <name>Mg(2+)</name>
        <dbReference type="ChEBI" id="CHEBI:18420"/>
    </cofactor>
</comment>
<evidence type="ECO:0000256" key="5">
    <source>
        <dbReference type="ARBA" id="ARBA00022842"/>
    </source>
</evidence>
<dbReference type="Pfam" id="PF01656">
    <property type="entry name" value="CbiA"/>
    <property type="match status" value="1"/>
</dbReference>
<feature type="active site" description="Nucleophile" evidence="7">
    <location>
        <position position="334"/>
    </location>
</feature>
<dbReference type="InterPro" id="IPR004484">
    <property type="entry name" value="CbiA/CobB_synth"/>
</dbReference>
<dbReference type="SUPFAM" id="SSF52540">
    <property type="entry name" value="P-loop containing nucleoside triphosphate hydrolases"/>
    <property type="match status" value="1"/>
</dbReference>
<keyword evidence="5 7" id="KW-0460">Magnesium</keyword>
<dbReference type="CDD" id="cd05388">
    <property type="entry name" value="CobB_N"/>
    <property type="match status" value="1"/>
</dbReference>
<dbReference type="GO" id="GO:0009236">
    <property type="term" value="P:cobalamin biosynthetic process"/>
    <property type="evidence" value="ECO:0007669"/>
    <property type="project" value="UniProtKB-UniRule"/>
</dbReference>
<dbReference type="PROSITE" id="PS51274">
    <property type="entry name" value="GATASE_COBBQ"/>
    <property type="match status" value="1"/>
</dbReference>
<sequence length="480" mass="51068">MTTSSPRLVIAGLSGDSGKTIASLSILTALRRRGLSVSAFKKGPDYIDPAWLSLVADTVCRSLDTFMVDPEVVVRSFVTHAEKSDISVIEGNRGIFDGRDVPGTHSTARLAKLIQAPVVLAVNAAKSTRTVAAIVKGCVDFDPELNISGVILNRVAGERHLKILSDSIGEYSGLPVLGAIPNLGDDSVLIPGRHLGLVTPSEYRDGTDLQPKLLGIAEKFLDIDRIIEIAGSAGPLSCAPADSQSVTPVPVKIGYFKDSVFTFYYPENLEALETSGAELVPVSSLADENLPEVDALYIGGGFPETHAEQLVRNRSMMKVVKEKALEGLPIYAECGGLIYLARSLRCGDVVYPMAGLFPIDLVMHPKPVGHGYTSLRVDTPNPFYSVGTSLRGHEFHYSGLAEGPQGEESCMSVMSGVGLGGARDGLVRSNTLACYTHVHADGVKSWASAMVSRAADHATRDGNTRTENDGTNGWFGSEAI</sequence>
<dbReference type="EC" id="6.3.5.11" evidence="7"/>
<proteinExistence type="inferred from homology"/>
<dbReference type="InterPro" id="IPR011698">
    <property type="entry name" value="GATase_3"/>
</dbReference>
<comment type="domain">
    <text evidence="7">Comprises of two domains. The C-terminal domain contains the binding site for glutamine and catalyzes the hydrolysis of this substrate to glutamate and ammonia. The N-terminal domain is anticipated to bind ATP and cobyrinate and catalyzes the ultimate synthesis of the diamide product. The ammonia produced via the glutaminase domain is probably translocated to the adjacent domain via a molecular tunnel, where it reacts with an activated intermediate.</text>
</comment>
<feature type="domain" description="CobQ/CobB/MinD/ParA nucleotide binding" evidence="9">
    <location>
        <begin position="8"/>
        <end position="182"/>
    </location>
</feature>
<evidence type="ECO:0000256" key="4">
    <source>
        <dbReference type="ARBA" id="ARBA00022840"/>
    </source>
</evidence>
<evidence type="ECO:0000256" key="2">
    <source>
        <dbReference type="ARBA" id="ARBA00022598"/>
    </source>
</evidence>
<comment type="pathway">
    <text evidence="7">Cofactor biosynthesis; adenosylcobalamin biosynthesis; cob(II)yrinate a,c-diamide from sirohydrochlorin (anaerobic route): step 10/10.</text>
</comment>
<evidence type="ECO:0000256" key="6">
    <source>
        <dbReference type="ARBA" id="ARBA00022962"/>
    </source>
</evidence>
<keyword evidence="6 7" id="KW-0315">Glutamine amidotransferase</keyword>
<dbReference type="NCBIfam" id="TIGR00379">
    <property type="entry name" value="cobB"/>
    <property type="match status" value="1"/>
</dbReference>
<evidence type="ECO:0000259" key="9">
    <source>
        <dbReference type="Pfam" id="PF01656"/>
    </source>
</evidence>
<keyword evidence="7" id="KW-0169">Cobalamin biosynthesis</keyword>
<feature type="compositionally biased region" description="Basic and acidic residues" evidence="8">
    <location>
        <begin position="456"/>
        <end position="468"/>
    </location>
</feature>
<protein>
    <recommendedName>
        <fullName evidence="7">Cobyrinate a,c-diamide synthase</fullName>
        <ecNumber evidence="7">6.3.5.11</ecNumber>
    </recommendedName>
    <alternativeName>
        <fullName evidence="7">Cobyrinic acid a,c-diamide synthetase</fullName>
    </alternativeName>
</protein>
<evidence type="ECO:0000256" key="3">
    <source>
        <dbReference type="ARBA" id="ARBA00022741"/>
    </source>
</evidence>
<keyword evidence="3 7" id="KW-0547">Nucleotide-binding</keyword>
<evidence type="ECO:0000259" key="10">
    <source>
        <dbReference type="Pfam" id="PF07685"/>
    </source>
</evidence>
<feature type="site" description="Increases nucleophilicity of active site Cys" evidence="7">
    <location>
        <position position="437"/>
    </location>
</feature>
<dbReference type="Gene3D" id="3.40.50.880">
    <property type="match status" value="1"/>
</dbReference>
<dbReference type="InterPro" id="IPR027417">
    <property type="entry name" value="P-loop_NTPase"/>
</dbReference>
<evidence type="ECO:0000256" key="8">
    <source>
        <dbReference type="SAM" id="MobiDB-lite"/>
    </source>
</evidence>
<evidence type="ECO:0000256" key="1">
    <source>
        <dbReference type="ARBA" id="ARBA00001946"/>
    </source>
</evidence>
<reference evidence="11" key="1">
    <citation type="journal article" date="2005" name="J. Bacteriol.">
        <title>Clustered genes related to sulfate respiration in uncultured prokaryotes support the theory of their concomitant horizontal transfer.</title>
        <authorList>
            <person name="Mussmann M."/>
            <person name="Richter M."/>
            <person name="Lombardot T."/>
            <person name="Meyerdierks A."/>
            <person name="Kuever J."/>
            <person name="Kube M."/>
            <person name="Glockner F.O."/>
            <person name="Amann R."/>
        </authorList>
    </citation>
    <scope>NUCLEOTIDE SEQUENCE</scope>
</reference>
<dbReference type="HAMAP" id="MF_00027">
    <property type="entry name" value="CobB_CbiA"/>
    <property type="match status" value="1"/>
</dbReference>
<feature type="region of interest" description="Disordered" evidence="8">
    <location>
        <begin position="456"/>
        <end position="480"/>
    </location>
</feature>
<organism evidence="11">
    <name type="scientific">uncultured sulfate-reducing bacterium</name>
    <dbReference type="NCBI Taxonomy" id="153939"/>
    <lineage>
        <taxon>Bacteria</taxon>
        <taxon>environmental samples</taxon>
    </lineage>
</organism>
<comment type="similarity">
    <text evidence="7">Belongs to the CobB/CbiA family.</text>
</comment>
<dbReference type="UniPathway" id="UPA00148">
    <property type="reaction ID" value="UER00231"/>
</dbReference>
<dbReference type="InterPro" id="IPR029062">
    <property type="entry name" value="Class_I_gatase-like"/>
</dbReference>
<comment type="miscellaneous">
    <text evidence="7">The a and c carboxylates of cobyrinate are activated for nucleophilic attack via formation of a phosphorylated intermediate by ATP. CbiA catalyzes first the amidation of the c-carboxylate, and then that of the a-carboxylate.</text>
</comment>
<feature type="domain" description="CobB/CobQ-like glutamine amidotransferase" evidence="10">
    <location>
        <begin position="252"/>
        <end position="441"/>
    </location>
</feature>
<comment type="function">
    <text evidence="7">Catalyzes the ATP-dependent amidation of the two carboxylate groups at positions a and c of cobyrinate, using either L-glutamine or ammonia as the nitrogen source.</text>
</comment>
<dbReference type="PANTHER" id="PTHR43873">
    <property type="entry name" value="COBYRINATE A,C-DIAMIDE SYNTHASE"/>
    <property type="match status" value="1"/>
</dbReference>
<keyword evidence="4 7" id="KW-0067">ATP-binding</keyword>
<dbReference type="AlphaFoldDB" id="Q3IBI5"/>
<dbReference type="Pfam" id="PF07685">
    <property type="entry name" value="GATase_3"/>
    <property type="match status" value="1"/>
</dbReference>
<dbReference type="CDD" id="cd03130">
    <property type="entry name" value="GATase1_CobB"/>
    <property type="match status" value="1"/>
</dbReference>
<keyword evidence="2 7" id="KW-0436">Ligase</keyword>
<dbReference type="EMBL" id="CT025836">
    <property type="protein sequence ID" value="CAJ31211.1"/>
    <property type="molecule type" value="Genomic_DNA"/>
</dbReference>
<dbReference type="PANTHER" id="PTHR43873:SF1">
    <property type="entry name" value="COBYRINATE A,C-DIAMIDE SYNTHASE"/>
    <property type="match status" value="1"/>
</dbReference>
<dbReference type="NCBIfam" id="NF002204">
    <property type="entry name" value="PRK01077.1"/>
    <property type="match status" value="1"/>
</dbReference>
<evidence type="ECO:0000313" key="11">
    <source>
        <dbReference type="EMBL" id="CAJ31211.1"/>
    </source>
</evidence>
<comment type="catalytic activity">
    <reaction evidence="7">
        <text>cob(II)yrinate + 2 L-glutamine + 2 ATP + 2 H2O = cob(II)yrinate a,c diamide + 2 L-glutamate + 2 ADP + 2 phosphate + 2 H(+)</text>
        <dbReference type="Rhea" id="RHEA:26289"/>
        <dbReference type="ChEBI" id="CHEBI:15377"/>
        <dbReference type="ChEBI" id="CHEBI:15378"/>
        <dbReference type="ChEBI" id="CHEBI:29985"/>
        <dbReference type="ChEBI" id="CHEBI:30616"/>
        <dbReference type="ChEBI" id="CHEBI:43474"/>
        <dbReference type="ChEBI" id="CHEBI:58359"/>
        <dbReference type="ChEBI" id="CHEBI:58537"/>
        <dbReference type="ChEBI" id="CHEBI:58894"/>
        <dbReference type="ChEBI" id="CHEBI:456216"/>
        <dbReference type="EC" id="6.3.5.11"/>
    </reaction>
</comment>
<gene>
    <name evidence="11" type="primary">dsrN</name>
    <name evidence="7" type="synonym">cbiA</name>
    <name evidence="11" type="ORF">ws7f8_21</name>
</gene>
<dbReference type="InterPro" id="IPR002586">
    <property type="entry name" value="CobQ/CobB/MinD/ParA_Nub-bd_dom"/>
</dbReference>
<dbReference type="GO" id="GO:0042242">
    <property type="term" value="F:cobyrinic acid a,c-diamide synthase activity"/>
    <property type="evidence" value="ECO:0007669"/>
    <property type="project" value="UniProtKB-UniRule"/>
</dbReference>
<accession>Q3IBI5</accession>